<dbReference type="Proteomes" id="UP000654075">
    <property type="component" value="Unassembled WGS sequence"/>
</dbReference>
<dbReference type="EMBL" id="CAJNNW010035487">
    <property type="protein sequence ID" value="CAE8728007.1"/>
    <property type="molecule type" value="Genomic_DNA"/>
</dbReference>
<feature type="compositionally biased region" description="Polar residues" evidence="1">
    <location>
        <begin position="168"/>
        <end position="180"/>
    </location>
</feature>
<feature type="compositionally biased region" description="Basic and acidic residues" evidence="1">
    <location>
        <begin position="41"/>
        <end position="55"/>
    </location>
</feature>
<feature type="region of interest" description="Disordered" evidence="1">
    <location>
        <begin position="32"/>
        <end position="101"/>
    </location>
</feature>
<feature type="region of interest" description="Disordered" evidence="1">
    <location>
        <begin position="167"/>
        <end position="203"/>
    </location>
</feature>
<name>A0A813F4G3_POLGL</name>
<organism evidence="2 4">
    <name type="scientific">Polarella glacialis</name>
    <name type="common">Dinoflagellate</name>
    <dbReference type="NCBI Taxonomy" id="89957"/>
    <lineage>
        <taxon>Eukaryota</taxon>
        <taxon>Sar</taxon>
        <taxon>Alveolata</taxon>
        <taxon>Dinophyceae</taxon>
        <taxon>Suessiales</taxon>
        <taxon>Suessiaceae</taxon>
        <taxon>Polarella</taxon>
    </lineage>
</organism>
<sequence>CVPLLLAASFAAPNWVCSTPYQHKFTSRALRASRAAGPETDESRGFDTEQSREDEAIVAAGGAEKVPPGVGRIGGKSSAKSPFAAAPPPAPRRRGAPEEHDGGATFAGITLRVGDNYLVKVLAVLLAVWVGRFVLETTLFGGGNQQDSYYVSSSSYVMTSTVDESGQRTKSVQKSSTFRTNIAGLRSPTQRDLPASLSSGQWK</sequence>
<protein>
    <submittedName>
        <fullName evidence="2">Uncharacterized protein</fullName>
    </submittedName>
</protein>
<accession>A0A813F4G3</accession>
<evidence type="ECO:0000313" key="3">
    <source>
        <dbReference type="EMBL" id="CAE8728007.1"/>
    </source>
</evidence>
<evidence type="ECO:0000313" key="2">
    <source>
        <dbReference type="EMBL" id="CAE8605016.1"/>
    </source>
</evidence>
<dbReference type="Proteomes" id="UP000626109">
    <property type="component" value="Unassembled WGS sequence"/>
</dbReference>
<feature type="compositionally biased region" description="Low complexity" evidence="1">
    <location>
        <begin position="75"/>
        <end position="84"/>
    </location>
</feature>
<evidence type="ECO:0000313" key="4">
    <source>
        <dbReference type="Proteomes" id="UP000654075"/>
    </source>
</evidence>
<dbReference type="EMBL" id="CAJNNV010017258">
    <property type="protein sequence ID" value="CAE8605016.1"/>
    <property type="molecule type" value="Genomic_DNA"/>
</dbReference>
<gene>
    <name evidence="2" type="ORF">PGLA1383_LOCUS23152</name>
    <name evidence="3" type="ORF">PGLA2088_LOCUS44980</name>
</gene>
<feature type="non-terminal residue" evidence="2">
    <location>
        <position position="1"/>
    </location>
</feature>
<keyword evidence="4" id="KW-1185">Reference proteome</keyword>
<reference evidence="2" key="1">
    <citation type="submission" date="2021-02" db="EMBL/GenBank/DDBJ databases">
        <authorList>
            <person name="Dougan E. K."/>
            <person name="Rhodes N."/>
            <person name="Thang M."/>
            <person name="Chan C."/>
        </authorList>
    </citation>
    <scope>NUCLEOTIDE SEQUENCE</scope>
</reference>
<dbReference type="AlphaFoldDB" id="A0A813F4G3"/>
<comment type="caution">
    <text evidence="2">The sequence shown here is derived from an EMBL/GenBank/DDBJ whole genome shotgun (WGS) entry which is preliminary data.</text>
</comment>
<proteinExistence type="predicted"/>
<evidence type="ECO:0000256" key="1">
    <source>
        <dbReference type="SAM" id="MobiDB-lite"/>
    </source>
</evidence>